<feature type="transmembrane region" description="Helical" evidence="1">
    <location>
        <begin position="35"/>
        <end position="56"/>
    </location>
</feature>
<feature type="transmembrane region" description="Helical" evidence="1">
    <location>
        <begin position="110"/>
        <end position="139"/>
    </location>
</feature>
<feature type="domain" description="EamA" evidence="2">
    <location>
        <begin position="160"/>
        <end position="302"/>
    </location>
</feature>
<dbReference type="OrthoDB" id="5243804at2"/>
<dbReference type="AlphaFoldDB" id="A0A1I5KU86"/>
<feature type="domain" description="EamA" evidence="2">
    <location>
        <begin position="3"/>
        <end position="140"/>
    </location>
</feature>
<dbReference type="Gene3D" id="1.10.3730.20">
    <property type="match status" value="1"/>
</dbReference>
<name>A0A1I5KU86_9HYPH</name>
<gene>
    <name evidence="3" type="ORF">SAMN04488056_11518</name>
</gene>
<dbReference type="InterPro" id="IPR037185">
    <property type="entry name" value="EmrE-like"/>
</dbReference>
<sequence length="304" mass="33099">MPTWILITISAAFLQNIRSVLQKHLKGALSTTGATFVRFAFGVPFALLYLFGYVWLSGKDLPVFNGPFLFWVMMAAVGQIGAQFLLVHLFSFRNFTVGTAYSRTEPAQAALFAFLFFSETLKISALVAIGVAVLGVMLISVARTTLSIRTLITSTFSRTALIGLASGFLFGVTAASYRKASLSLEPTMVAPDYILQASFTLATAILIQTVLMGIWITFREREQWGCVARAWKPSLATGFVGASASFGWFMAMTLQKAALVKALAQVEMLFTFASSVFIFKEKINRLELMGCGLIICGVLILVLG</sequence>
<evidence type="ECO:0000313" key="3">
    <source>
        <dbReference type="EMBL" id="SFO88533.1"/>
    </source>
</evidence>
<proteinExistence type="predicted"/>
<dbReference type="Proteomes" id="UP000199236">
    <property type="component" value="Unassembled WGS sequence"/>
</dbReference>
<dbReference type="Pfam" id="PF00892">
    <property type="entry name" value="EamA"/>
    <property type="match status" value="2"/>
</dbReference>
<keyword evidence="4" id="KW-1185">Reference proteome</keyword>
<dbReference type="STRING" id="655353.SAMN04488056_11518"/>
<evidence type="ECO:0000256" key="1">
    <source>
        <dbReference type="SAM" id="Phobius"/>
    </source>
</evidence>
<dbReference type="PANTHER" id="PTHR22911">
    <property type="entry name" value="ACYL-MALONYL CONDENSING ENZYME-RELATED"/>
    <property type="match status" value="1"/>
</dbReference>
<feature type="transmembrane region" description="Helical" evidence="1">
    <location>
        <begin position="230"/>
        <end position="251"/>
    </location>
</feature>
<feature type="transmembrane region" description="Helical" evidence="1">
    <location>
        <begin position="257"/>
        <end position="279"/>
    </location>
</feature>
<accession>A0A1I5KU86</accession>
<evidence type="ECO:0000259" key="2">
    <source>
        <dbReference type="Pfam" id="PF00892"/>
    </source>
</evidence>
<feature type="transmembrane region" description="Helical" evidence="1">
    <location>
        <begin position="286"/>
        <end position="303"/>
    </location>
</feature>
<feature type="transmembrane region" description="Helical" evidence="1">
    <location>
        <begin position="197"/>
        <end position="218"/>
    </location>
</feature>
<feature type="transmembrane region" description="Helical" evidence="1">
    <location>
        <begin position="68"/>
        <end position="90"/>
    </location>
</feature>
<dbReference type="EMBL" id="FOVR01000015">
    <property type="protein sequence ID" value="SFO88533.1"/>
    <property type="molecule type" value="Genomic_DNA"/>
</dbReference>
<dbReference type="InterPro" id="IPR000620">
    <property type="entry name" value="EamA_dom"/>
</dbReference>
<keyword evidence="1" id="KW-0472">Membrane</keyword>
<dbReference type="GO" id="GO:0016020">
    <property type="term" value="C:membrane"/>
    <property type="evidence" value="ECO:0007669"/>
    <property type="project" value="InterPro"/>
</dbReference>
<keyword evidence="1" id="KW-0812">Transmembrane</keyword>
<protein>
    <submittedName>
        <fullName evidence="3">Uncharacterized membrane protein</fullName>
    </submittedName>
</protein>
<dbReference type="SUPFAM" id="SSF103481">
    <property type="entry name" value="Multidrug resistance efflux transporter EmrE"/>
    <property type="match status" value="2"/>
</dbReference>
<keyword evidence="1" id="KW-1133">Transmembrane helix</keyword>
<reference evidence="3 4" key="1">
    <citation type="submission" date="2016-10" db="EMBL/GenBank/DDBJ databases">
        <authorList>
            <person name="de Groot N.N."/>
        </authorList>
    </citation>
    <scope>NUCLEOTIDE SEQUENCE [LARGE SCALE GENOMIC DNA]</scope>
    <source>
        <strain evidence="3 4">CGMCC 1.9157</strain>
    </source>
</reference>
<dbReference type="RefSeq" id="WP_090075117.1">
    <property type="nucleotide sequence ID" value="NZ_FOVR01000015.1"/>
</dbReference>
<dbReference type="PANTHER" id="PTHR22911:SF137">
    <property type="entry name" value="SOLUTE CARRIER FAMILY 35 MEMBER G2-RELATED"/>
    <property type="match status" value="1"/>
</dbReference>
<organism evidence="3 4">
    <name type="scientific">Cohaesibacter marisflavi</name>
    <dbReference type="NCBI Taxonomy" id="655353"/>
    <lineage>
        <taxon>Bacteria</taxon>
        <taxon>Pseudomonadati</taxon>
        <taxon>Pseudomonadota</taxon>
        <taxon>Alphaproteobacteria</taxon>
        <taxon>Hyphomicrobiales</taxon>
        <taxon>Cohaesibacteraceae</taxon>
    </lineage>
</organism>
<feature type="transmembrane region" description="Helical" evidence="1">
    <location>
        <begin position="160"/>
        <end position="177"/>
    </location>
</feature>
<evidence type="ECO:0000313" key="4">
    <source>
        <dbReference type="Proteomes" id="UP000199236"/>
    </source>
</evidence>